<keyword evidence="6" id="KW-1185">Reference proteome</keyword>
<dbReference type="EMBL" id="WUWG01000001">
    <property type="protein sequence ID" value="MXU64664.1"/>
    <property type="molecule type" value="Genomic_DNA"/>
</dbReference>
<dbReference type="GO" id="GO:0005829">
    <property type="term" value="C:cytosol"/>
    <property type="evidence" value="ECO:0007669"/>
    <property type="project" value="TreeGrafter"/>
</dbReference>
<evidence type="ECO:0000313" key="6">
    <source>
        <dbReference type="Proteomes" id="UP000436016"/>
    </source>
</evidence>
<comment type="caution">
    <text evidence="5">The sequence shown here is derived from an EMBL/GenBank/DDBJ whole genome shotgun (WGS) entry which is preliminary data.</text>
</comment>
<dbReference type="InterPro" id="IPR032687">
    <property type="entry name" value="AraC-type_N"/>
</dbReference>
<gene>
    <name evidence="5" type="ORF">GSH16_04345</name>
</gene>
<dbReference type="PROSITE" id="PS01124">
    <property type="entry name" value="HTH_ARAC_FAMILY_2"/>
    <property type="match status" value="1"/>
</dbReference>
<keyword evidence="3" id="KW-0804">Transcription</keyword>
<keyword evidence="2" id="KW-0238">DNA-binding</keyword>
<organism evidence="5 6">
    <name type="scientific">Oceanomicrobium pacificus</name>
    <dbReference type="NCBI Taxonomy" id="2692916"/>
    <lineage>
        <taxon>Bacteria</taxon>
        <taxon>Pseudomonadati</taxon>
        <taxon>Pseudomonadota</taxon>
        <taxon>Alphaproteobacteria</taxon>
        <taxon>Rhodobacterales</taxon>
        <taxon>Paracoccaceae</taxon>
        <taxon>Oceanomicrobium</taxon>
    </lineage>
</organism>
<name>A0A6B0TTW0_9RHOB</name>
<dbReference type="Pfam" id="PF12625">
    <property type="entry name" value="Arabinose_bd"/>
    <property type="match status" value="1"/>
</dbReference>
<evidence type="ECO:0000256" key="3">
    <source>
        <dbReference type="ARBA" id="ARBA00023163"/>
    </source>
</evidence>
<evidence type="ECO:0000256" key="2">
    <source>
        <dbReference type="ARBA" id="ARBA00023125"/>
    </source>
</evidence>
<dbReference type="InterPro" id="IPR018060">
    <property type="entry name" value="HTH_AraC"/>
</dbReference>
<protein>
    <submittedName>
        <fullName evidence="5">Helix-turn-helix domain-containing protein</fullName>
    </submittedName>
</protein>
<evidence type="ECO:0000313" key="5">
    <source>
        <dbReference type="EMBL" id="MXU64664.1"/>
    </source>
</evidence>
<evidence type="ECO:0000256" key="1">
    <source>
        <dbReference type="ARBA" id="ARBA00023015"/>
    </source>
</evidence>
<dbReference type="GO" id="GO:0000976">
    <property type="term" value="F:transcription cis-regulatory region binding"/>
    <property type="evidence" value="ECO:0007669"/>
    <property type="project" value="TreeGrafter"/>
</dbReference>
<evidence type="ECO:0000259" key="4">
    <source>
        <dbReference type="PROSITE" id="PS01124"/>
    </source>
</evidence>
<dbReference type="GO" id="GO:0003700">
    <property type="term" value="F:DNA-binding transcription factor activity"/>
    <property type="evidence" value="ECO:0007669"/>
    <property type="project" value="InterPro"/>
</dbReference>
<dbReference type="SUPFAM" id="SSF46689">
    <property type="entry name" value="Homeodomain-like"/>
    <property type="match status" value="1"/>
</dbReference>
<dbReference type="SMART" id="SM00342">
    <property type="entry name" value="HTH_ARAC"/>
    <property type="match status" value="1"/>
</dbReference>
<dbReference type="PANTHER" id="PTHR47894">
    <property type="entry name" value="HTH-TYPE TRANSCRIPTIONAL REGULATOR GADX"/>
    <property type="match status" value="1"/>
</dbReference>
<dbReference type="Gene3D" id="1.10.10.60">
    <property type="entry name" value="Homeodomain-like"/>
    <property type="match status" value="1"/>
</dbReference>
<dbReference type="PANTHER" id="PTHR47894:SF1">
    <property type="entry name" value="HTH-TYPE TRANSCRIPTIONAL REGULATOR VQSM"/>
    <property type="match status" value="1"/>
</dbReference>
<dbReference type="RefSeq" id="WP_160852265.1">
    <property type="nucleotide sequence ID" value="NZ_WUWG01000001.1"/>
</dbReference>
<reference evidence="5 6" key="1">
    <citation type="submission" date="2019-12" db="EMBL/GenBank/DDBJ databases">
        <title>Strain KN286 was isolated from seawater, which was collected from Caroline Seamount in the tropical western Pacific.</title>
        <authorList>
            <person name="Wang Q."/>
        </authorList>
    </citation>
    <scope>NUCLEOTIDE SEQUENCE [LARGE SCALE GENOMIC DNA]</scope>
    <source>
        <strain evidence="5 6">KN286</strain>
    </source>
</reference>
<dbReference type="Proteomes" id="UP000436016">
    <property type="component" value="Unassembled WGS sequence"/>
</dbReference>
<feature type="domain" description="HTH araC/xylS-type" evidence="4">
    <location>
        <begin position="239"/>
        <end position="337"/>
    </location>
</feature>
<keyword evidence="1" id="KW-0805">Transcription regulation</keyword>
<proteinExistence type="predicted"/>
<dbReference type="Pfam" id="PF12833">
    <property type="entry name" value="HTH_18"/>
    <property type="match status" value="1"/>
</dbReference>
<dbReference type="InterPro" id="IPR009057">
    <property type="entry name" value="Homeodomain-like_sf"/>
</dbReference>
<dbReference type="AlphaFoldDB" id="A0A6B0TTW0"/>
<sequence>MQADIRVTNKWLLHVAAYLRREGQGAVHEAALLDADLSPEEAQLDEPLAIPLQKEIAYFESVARRTSDPIFAVNASQMPFDQLELPGYVLKYSQDLRSGIRQASRFSRIVDKSTKVTLVVAGDEEIVRLDVINGLLSLARHHREFQVFLVLAMMRRITGQPIRPTEITFRHDRRTGVAEIERIAGCPVRFSAGQVEMRFRPDTLSTPIRSYDPSLCDILIAHGETLLAERRRDQPDLRSEVEARLVAALPDKLLDADTVAADLGMSRRTLSRRLTALGLSFRSIVEELRYALARRYLTDPGFSLAETAFLVGYTDQASFTSAFRRWSGSTPGQWRRELAETG</sequence>
<accession>A0A6B0TTW0</accession>